<dbReference type="RefSeq" id="WP_092263594.1">
    <property type="nucleotide sequence ID" value="NZ_FNZA01000003.1"/>
</dbReference>
<keyword evidence="2" id="KW-1185">Reference proteome</keyword>
<dbReference type="Proteomes" id="UP000199223">
    <property type="component" value="Unassembled WGS sequence"/>
</dbReference>
<protein>
    <submittedName>
        <fullName evidence="1">Uncharacterized protein</fullName>
    </submittedName>
</protein>
<evidence type="ECO:0000313" key="1">
    <source>
        <dbReference type="EMBL" id="SEJ00118.1"/>
    </source>
</evidence>
<reference evidence="2" key="1">
    <citation type="submission" date="2016-10" db="EMBL/GenBank/DDBJ databases">
        <authorList>
            <person name="Varghese N."/>
            <person name="Submissions S."/>
        </authorList>
    </citation>
    <scope>NUCLEOTIDE SEQUENCE [LARGE SCALE GENOMIC DNA]</scope>
    <source>
        <strain evidence="2">CGMCC 1.10218</strain>
    </source>
</reference>
<organism evidence="1 2">
    <name type="scientific">Deinococcus reticulitermitis</name>
    <dbReference type="NCBI Taxonomy" id="856736"/>
    <lineage>
        <taxon>Bacteria</taxon>
        <taxon>Thermotogati</taxon>
        <taxon>Deinococcota</taxon>
        <taxon>Deinococci</taxon>
        <taxon>Deinococcales</taxon>
        <taxon>Deinococcaceae</taxon>
        <taxon>Deinococcus</taxon>
    </lineage>
</organism>
<dbReference type="STRING" id="856736.SAMN04488058_10364"/>
<sequence length="105" mass="10884">MNDQLKQTLTALSGGRESLDLTAARQNVGDWQQTLAGLPGGEALAARLADLGAALEREDLEAVSALLPEVGKLTEKITPAAPLQDQTGLLRLAALLKGRSGRVGA</sequence>
<accession>A0A1H6V6H1</accession>
<proteinExistence type="predicted"/>
<gene>
    <name evidence="1" type="ORF">SAMN04488058_10364</name>
</gene>
<dbReference type="AlphaFoldDB" id="A0A1H6V6H1"/>
<evidence type="ECO:0000313" key="2">
    <source>
        <dbReference type="Proteomes" id="UP000199223"/>
    </source>
</evidence>
<name>A0A1H6V6H1_9DEIO</name>
<dbReference type="EMBL" id="FNZA01000003">
    <property type="protein sequence ID" value="SEJ00118.1"/>
    <property type="molecule type" value="Genomic_DNA"/>
</dbReference>